<evidence type="ECO:0000313" key="2">
    <source>
        <dbReference type="Proteomes" id="UP000735302"/>
    </source>
</evidence>
<gene>
    <name evidence="1" type="ORF">PoB_006110400</name>
</gene>
<dbReference type="AlphaFoldDB" id="A0AAV4CRV1"/>
<evidence type="ECO:0000313" key="1">
    <source>
        <dbReference type="EMBL" id="GFO34599.1"/>
    </source>
</evidence>
<organism evidence="1 2">
    <name type="scientific">Plakobranchus ocellatus</name>
    <dbReference type="NCBI Taxonomy" id="259542"/>
    <lineage>
        <taxon>Eukaryota</taxon>
        <taxon>Metazoa</taxon>
        <taxon>Spiralia</taxon>
        <taxon>Lophotrochozoa</taxon>
        <taxon>Mollusca</taxon>
        <taxon>Gastropoda</taxon>
        <taxon>Heterobranchia</taxon>
        <taxon>Euthyneura</taxon>
        <taxon>Panpulmonata</taxon>
        <taxon>Sacoglossa</taxon>
        <taxon>Placobranchoidea</taxon>
        <taxon>Plakobranchidae</taxon>
        <taxon>Plakobranchus</taxon>
    </lineage>
</organism>
<dbReference type="Proteomes" id="UP000735302">
    <property type="component" value="Unassembled WGS sequence"/>
</dbReference>
<name>A0AAV4CRV1_9GAST</name>
<reference evidence="1 2" key="1">
    <citation type="journal article" date="2021" name="Elife">
        <title>Chloroplast acquisition without the gene transfer in kleptoplastic sea slugs, Plakobranchus ocellatus.</title>
        <authorList>
            <person name="Maeda T."/>
            <person name="Takahashi S."/>
            <person name="Yoshida T."/>
            <person name="Shimamura S."/>
            <person name="Takaki Y."/>
            <person name="Nagai Y."/>
            <person name="Toyoda A."/>
            <person name="Suzuki Y."/>
            <person name="Arimoto A."/>
            <person name="Ishii H."/>
            <person name="Satoh N."/>
            <person name="Nishiyama T."/>
            <person name="Hasebe M."/>
            <person name="Maruyama T."/>
            <person name="Minagawa J."/>
            <person name="Obokata J."/>
            <person name="Shigenobu S."/>
        </authorList>
    </citation>
    <scope>NUCLEOTIDE SEQUENCE [LARGE SCALE GENOMIC DNA]</scope>
</reference>
<dbReference type="EMBL" id="BLXT01006926">
    <property type="protein sequence ID" value="GFO34599.1"/>
    <property type="molecule type" value="Genomic_DNA"/>
</dbReference>
<proteinExistence type="predicted"/>
<keyword evidence="2" id="KW-1185">Reference proteome</keyword>
<protein>
    <submittedName>
        <fullName evidence="1">Uncharacterized protein</fullName>
    </submittedName>
</protein>
<accession>A0AAV4CRV1</accession>
<sequence length="92" mass="9794">MSLVVSADVSGQDSGSPLDVPLLSMSSTEIQLEGVRSELLRGCCVLGRAISDLHPSDKPLSSPINLVFRLSASIIRLIVTALGMVRNEIFIT</sequence>
<comment type="caution">
    <text evidence="1">The sequence shown here is derived from an EMBL/GenBank/DDBJ whole genome shotgun (WGS) entry which is preliminary data.</text>
</comment>